<feature type="transmembrane region" description="Helical" evidence="1">
    <location>
        <begin position="58"/>
        <end position="83"/>
    </location>
</feature>
<dbReference type="AlphaFoldDB" id="A0A2P2DID7"/>
<dbReference type="RefSeq" id="WP_040917520.1">
    <property type="nucleotide sequence ID" value="NZ_BFAZ01000012.1"/>
</dbReference>
<feature type="domain" description="Guanylate cyclase" evidence="2">
    <location>
        <begin position="161"/>
        <end position="292"/>
    </location>
</feature>
<evidence type="ECO:0000256" key="1">
    <source>
        <dbReference type="SAM" id="Phobius"/>
    </source>
</evidence>
<dbReference type="Gene3D" id="3.30.70.1230">
    <property type="entry name" value="Nucleotide cyclase"/>
    <property type="match status" value="1"/>
</dbReference>
<gene>
    <name evidence="3" type="ORF">LPTSP2_37250</name>
</gene>
<evidence type="ECO:0000313" key="3">
    <source>
        <dbReference type="EMBL" id="GBF44422.1"/>
    </source>
</evidence>
<dbReference type="InterPro" id="IPR001054">
    <property type="entry name" value="A/G_cyclase"/>
</dbReference>
<dbReference type="SMART" id="SM00044">
    <property type="entry name" value="CYCc"/>
    <property type="match status" value="1"/>
</dbReference>
<dbReference type="PROSITE" id="PS50125">
    <property type="entry name" value="GUANYLATE_CYCLASE_2"/>
    <property type="match status" value="1"/>
</dbReference>
<reference evidence="4" key="1">
    <citation type="journal article" date="2019" name="Microbiol. Immunol.">
        <title>Molecular and phenotypic characterization of Leptospira johnsonii sp. nov., Leptospira ellinghausenii sp. nov. and Leptospira ryugenii sp. nov. isolated from soil and water in Japan.</title>
        <authorList>
            <person name="Masuzawa T."/>
            <person name="Saito M."/>
            <person name="Nakao R."/>
            <person name="Nikaido Y."/>
            <person name="Matsumoto M."/>
            <person name="Ogawa M."/>
            <person name="Yokoyama M."/>
            <person name="Hidaka Y."/>
            <person name="Tomita J."/>
            <person name="Sakakibara K."/>
            <person name="Suzuki K."/>
            <person name="Yasuda S."/>
            <person name="Sato H."/>
            <person name="Yamaguchi M."/>
            <person name="Yoshida S.I."/>
            <person name="Koizumi N."/>
            <person name="Kawamura Y."/>
        </authorList>
    </citation>
    <scope>NUCLEOTIDE SEQUENCE [LARGE SCALE GENOMIC DNA]</scope>
    <source>
        <strain evidence="4">E18</strain>
    </source>
</reference>
<dbReference type="PANTHER" id="PTHR43081:SF1">
    <property type="entry name" value="ADENYLATE CYCLASE, TERMINAL-DIFFERENTIATION SPECIFIC"/>
    <property type="match status" value="1"/>
</dbReference>
<keyword evidence="1" id="KW-0812">Transmembrane</keyword>
<protein>
    <submittedName>
        <fullName evidence="3">Adenylate/guanylate cyclase catalytic domain protein</fullName>
    </submittedName>
</protein>
<proteinExistence type="predicted"/>
<comment type="caution">
    <text evidence="3">The sequence shown here is derived from an EMBL/GenBank/DDBJ whole genome shotgun (WGS) entry which is preliminary data.</text>
</comment>
<dbReference type="InterPro" id="IPR029787">
    <property type="entry name" value="Nucleotide_cyclase"/>
</dbReference>
<dbReference type="PANTHER" id="PTHR43081">
    <property type="entry name" value="ADENYLATE CYCLASE, TERMINAL-DIFFERENTIATION SPECIFIC-RELATED"/>
    <property type="match status" value="1"/>
</dbReference>
<dbReference type="OrthoDB" id="9806704at2"/>
<dbReference type="SUPFAM" id="SSF55073">
    <property type="entry name" value="Nucleotide cyclase"/>
    <property type="match status" value="1"/>
</dbReference>
<dbReference type="Pfam" id="PF00211">
    <property type="entry name" value="Guanylate_cyc"/>
    <property type="match status" value="1"/>
</dbReference>
<keyword evidence="1" id="KW-0472">Membrane</keyword>
<name>A0A2P2DID7_9LEPT</name>
<dbReference type="GO" id="GO:0035556">
    <property type="term" value="P:intracellular signal transduction"/>
    <property type="evidence" value="ECO:0007669"/>
    <property type="project" value="InterPro"/>
</dbReference>
<dbReference type="GO" id="GO:0004016">
    <property type="term" value="F:adenylate cyclase activity"/>
    <property type="evidence" value="ECO:0007669"/>
    <property type="project" value="UniProtKB-ARBA"/>
</dbReference>
<dbReference type="EMBL" id="BFAZ01000012">
    <property type="protein sequence ID" value="GBF44422.1"/>
    <property type="molecule type" value="Genomic_DNA"/>
</dbReference>
<dbReference type="GO" id="GO:0006171">
    <property type="term" value="P:cAMP biosynthetic process"/>
    <property type="evidence" value="ECO:0007669"/>
    <property type="project" value="TreeGrafter"/>
</dbReference>
<dbReference type="CDD" id="cd07302">
    <property type="entry name" value="CHD"/>
    <property type="match status" value="1"/>
</dbReference>
<keyword evidence="1" id="KW-1133">Transmembrane helix</keyword>
<dbReference type="Proteomes" id="UP000245206">
    <property type="component" value="Unassembled WGS sequence"/>
</dbReference>
<evidence type="ECO:0000259" key="2">
    <source>
        <dbReference type="PROSITE" id="PS50125"/>
    </source>
</evidence>
<evidence type="ECO:0000313" key="4">
    <source>
        <dbReference type="Proteomes" id="UP000245206"/>
    </source>
</evidence>
<accession>A0A2P2DID7</accession>
<dbReference type="InterPro" id="IPR050697">
    <property type="entry name" value="Adenylyl/Guanylyl_Cyclase_3/4"/>
</dbReference>
<feature type="transmembrane region" description="Helical" evidence="1">
    <location>
        <begin position="21"/>
        <end position="38"/>
    </location>
</feature>
<sequence length="417" mass="47875">MKELIEFHFTELKQNLSFSKFSIIASLIISIFILHTLSIKGNNEIWTAISMRLYYFPILYAVIFFGFIASAGVSFLVASAHLFTMISAKNHFHTVMLEHFVETPFLVILGLSAGYFRDVLIFEKNKKNVILDLFGKYVSPQIVDDIINKNINTEGEEKEVVILFCDIKDFTKLAERLKPTDLIFLLNRFFVEMIDIILRNNGYLDKFIGDALMVVFGIPEAKSEDNETAVKIAVEMIKRLKQLNGENYFGNEKLEITIGIHFGKVVAGNVGSSERKEYTIIGDNVNLSARIQGLNKFYNSSLLITDTVYQRIKNKCSNIREIDSVRVKGKTNSCKIYEVYSHLGIEEIISKENNRTCFLDGLAHFRSGNFPQAKMFFEDAYFQNPNDYVCKLYLDRIEILKNGNVDDWDGIYDFKVK</sequence>
<keyword evidence="4" id="KW-1185">Reference proteome</keyword>
<feature type="transmembrane region" description="Helical" evidence="1">
    <location>
        <begin position="95"/>
        <end position="116"/>
    </location>
</feature>
<organism evidence="3 4">
    <name type="scientific">Leptospira ellinghausenii</name>
    <dbReference type="NCBI Taxonomy" id="1917822"/>
    <lineage>
        <taxon>Bacteria</taxon>
        <taxon>Pseudomonadati</taxon>
        <taxon>Spirochaetota</taxon>
        <taxon>Spirochaetia</taxon>
        <taxon>Leptospirales</taxon>
        <taxon>Leptospiraceae</taxon>
        <taxon>Leptospira</taxon>
    </lineage>
</organism>
<dbReference type="GeneID" id="79829132"/>